<evidence type="ECO:0000256" key="7">
    <source>
        <dbReference type="ARBA" id="ARBA00023157"/>
    </source>
</evidence>
<keyword evidence="2" id="KW-1003">Cell membrane</keyword>
<feature type="region of interest" description="Disordered" evidence="11">
    <location>
        <begin position="284"/>
        <end position="313"/>
    </location>
</feature>
<dbReference type="Pfam" id="PF07686">
    <property type="entry name" value="V-set"/>
    <property type="match status" value="1"/>
</dbReference>
<name>A0A6P7YA92_9AMPH</name>
<dbReference type="InterPro" id="IPR013162">
    <property type="entry name" value="CD80_C2-set"/>
</dbReference>
<dbReference type="SMR" id="A0A6P7YA92"/>
<dbReference type="OrthoDB" id="9904387at2759"/>
<keyword evidence="6 12" id="KW-0472">Membrane</keyword>
<keyword evidence="7" id="KW-1015">Disulfide bond</keyword>
<dbReference type="GO" id="GO:0031295">
    <property type="term" value="P:T cell costimulation"/>
    <property type="evidence" value="ECO:0007669"/>
    <property type="project" value="TreeGrafter"/>
</dbReference>
<evidence type="ECO:0000256" key="12">
    <source>
        <dbReference type="SAM" id="Phobius"/>
    </source>
</evidence>
<gene>
    <name evidence="15" type="primary">LOC115470603</name>
</gene>
<dbReference type="GO" id="GO:0071222">
    <property type="term" value="P:cellular response to lipopolysaccharide"/>
    <property type="evidence" value="ECO:0007669"/>
    <property type="project" value="TreeGrafter"/>
</dbReference>
<dbReference type="GO" id="GO:0042102">
    <property type="term" value="P:positive regulation of T cell proliferation"/>
    <property type="evidence" value="ECO:0007669"/>
    <property type="project" value="TreeGrafter"/>
</dbReference>
<dbReference type="SMART" id="SM00409">
    <property type="entry name" value="IG"/>
    <property type="match status" value="1"/>
</dbReference>
<keyword evidence="5 12" id="KW-1133">Transmembrane helix</keyword>
<feature type="transmembrane region" description="Helical" evidence="12">
    <location>
        <begin position="255"/>
        <end position="276"/>
    </location>
</feature>
<evidence type="ECO:0000256" key="11">
    <source>
        <dbReference type="SAM" id="MobiDB-lite"/>
    </source>
</evidence>
<evidence type="ECO:0000259" key="13">
    <source>
        <dbReference type="PROSITE" id="PS50835"/>
    </source>
</evidence>
<dbReference type="InterPro" id="IPR007110">
    <property type="entry name" value="Ig-like_dom"/>
</dbReference>
<evidence type="ECO:0000256" key="6">
    <source>
        <dbReference type="ARBA" id="ARBA00023136"/>
    </source>
</evidence>
<evidence type="ECO:0000256" key="9">
    <source>
        <dbReference type="ARBA" id="ARBA00023180"/>
    </source>
</evidence>
<dbReference type="GO" id="GO:0006955">
    <property type="term" value="P:immune response"/>
    <property type="evidence" value="ECO:0007669"/>
    <property type="project" value="TreeGrafter"/>
</dbReference>
<dbReference type="GO" id="GO:0042130">
    <property type="term" value="P:negative regulation of T cell proliferation"/>
    <property type="evidence" value="ECO:0007669"/>
    <property type="project" value="TreeGrafter"/>
</dbReference>
<evidence type="ECO:0000256" key="8">
    <source>
        <dbReference type="ARBA" id="ARBA00023170"/>
    </source>
</evidence>
<accession>A0A6P7YA92</accession>
<dbReference type="Proteomes" id="UP000515156">
    <property type="component" value="Chromosome 5"/>
</dbReference>
<feature type="compositionally biased region" description="Basic and acidic residues" evidence="11">
    <location>
        <begin position="296"/>
        <end position="313"/>
    </location>
</feature>
<proteinExistence type="predicted"/>
<dbReference type="GeneID" id="115470603"/>
<keyword evidence="8" id="KW-0675">Receptor</keyword>
<dbReference type="FunCoup" id="A0A6P7YA92">
    <property type="interactions" value="313"/>
</dbReference>
<keyword evidence="14" id="KW-1185">Reference proteome</keyword>
<feature type="domain" description="Ig-like" evidence="13">
    <location>
        <begin position="151"/>
        <end position="239"/>
    </location>
</feature>
<dbReference type="SUPFAM" id="SSF48726">
    <property type="entry name" value="Immunoglobulin"/>
    <property type="match status" value="2"/>
</dbReference>
<comment type="subcellular location">
    <subcellularLocation>
        <location evidence="1">Cell membrane</location>
        <topology evidence="1">Single-pass type I membrane protein</topology>
    </subcellularLocation>
</comment>
<dbReference type="PANTHER" id="PTHR25466">
    <property type="entry name" value="T-LYMPHOCYTE ACTIVATION ANTIGEN"/>
    <property type="match status" value="1"/>
</dbReference>
<reference evidence="15" key="1">
    <citation type="submission" date="2025-08" db="UniProtKB">
        <authorList>
            <consortium name="RefSeq"/>
        </authorList>
    </citation>
    <scope>IDENTIFICATION</scope>
</reference>
<dbReference type="RefSeq" id="XP_030059759.1">
    <property type="nucleotide sequence ID" value="XM_030203899.1"/>
</dbReference>
<dbReference type="PANTHER" id="PTHR25466:SF4">
    <property type="entry name" value="T-LYMPHOCYTE ACTIVATION ANTIGEN CD80"/>
    <property type="match status" value="1"/>
</dbReference>
<dbReference type="AlphaFoldDB" id="A0A6P7YA92"/>
<dbReference type="InterPro" id="IPR013783">
    <property type="entry name" value="Ig-like_fold"/>
</dbReference>
<protein>
    <submittedName>
        <fullName evidence="15">T-lymphocyte activation antigen CD80-like</fullName>
    </submittedName>
</protein>
<dbReference type="Pfam" id="PF08205">
    <property type="entry name" value="C2-set_2"/>
    <property type="match status" value="1"/>
</dbReference>
<dbReference type="KEGG" id="muo:115470603"/>
<organism evidence="14 15">
    <name type="scientific">Microcaecilia unicolor</name>
    <dbReference type="NCBI Taxonomy" id="1415580"/>
    <lineage>
        <taxon>Eukaryota</taxon>
        <taxon>Metazoa</taxon>
        <taxon>Chordata</taxon>
        <taxon>Craniata</taxon>
        <taxon>Vertebrata</taxon>
        <taxon>Euteleostomi</taxon>
        <taxon>Amphibia</taxon>
        <taxon>Gymnophiona</taxon>
        <taxon>Siphonopidae</taxon>
        <taxon>Microcaecilia</taxon>
    </lineage>
</organism>
<dbReference type="InterPro" id="IPR051713">
    <property type="entry name" value="T-cell_Activation_Regulation"/>
</dbReference>
<dbReference type="InterPro" id="IPR036179">
    <property type="entry name" value="Ig-like_dom_sf"/>
</dbReference>
<evidence type="ECO:0000256" key="3">
    <source>
        <dbReference type="ARBA" id="ARBA00022692"/>
    </source>
</evidence>
<keyword evidence="4" id="KW-0732">Signal</keyword>
<dbReference type="PROSITE" id="PS50835">
    <property type="entry name" value="IG_LIKE"/>
    <property type="match status" value="2"/>
</dbReference>
<evidence type="ECO:0000313" key="14">
    <source>
        <dbReference type="Proteomes" id="UP000515156"/>
    </source>
</evidence>
<dbReference type="InterPro" id="IPR003599">
    <property type="entry name" value="Ig_sub"/>
</dbReference>
<keyword evidence="10" id="KW-0393">Immunoglobulin domain</keyword>
<dbReference type="GO" id="GO:0009897">
    <property type="term" value="C:external side of plasma membrane"/>
    <property type="evidence" value="ECO:0007669"/>
    <property type="project" value="TreeGrafter"/>
</dbReference>
<dbReference type="GO" id="GO:0007166">
    <property type="term" value="P:cell surface receptor signaling pathway"/>
    <property type="evidence" value="ECO:0007669"/>
    <property type="project" value="TreeGrafter"/>
</dbReference>
<evidence type="ECO:0000256" key="4">
    <source>
        <dbReference type="ARBA" id="ARBA00022729"/>
    </source>
</evidence>
<dbReference type="InParanoid" id="A0A6P7YA92"/>
<evidence type="ECO:0000256" key="1">
    <source>
        <dbReference type="ARBA" id="ARBA00004251"/>
    </source>
</evidence>
<keyword evidence="3 12" id="KW-0812">Transmembrane</keyword>
<dbReference type="InterPro" id="IPR013106">
    <property type="entry name" value="Ig_V-set"/>
</dbReference>
<evidence type="ECO:0000256" key="10">
    <source>
        <dbReference type="ARBA" id="ARBA00023319"/>
    </source>
</evidence>
<feature type="domain" description="Ig-like" evidence="13">
    <location>
        <begin position="34"/>
        <end position="139"/>
    </location>
</feature>
<dbReference type="Gene3D" id="2.60.40.10">
    <property type="entry name" value="Immunoglobulins"/>
    <property type="match status" value="2"/>
</dbReference>
<evidence type="ECO:0000256" key="5">
    <source>
        <dbReference type="ARBA" id="ARBA00022989"/>
    </source>
</evidence>
<keyword evidence="9" id="KW-0325">Glycoprotein</keyword>
<evidence type="ECO:0000256" key="2">
    <source>
        <dbReference type="ARBA" id="ARBA00022475"/>
    </source>
</evidence>
<evidence type="ECO:0000313" key="15">
    <source>
        <dbReference type="RefSeq" id="XP_030059759.1"/>
    </source>
</evidence>
<sequence>MEMQFLGGRRQLRQALRILGWMLAIIVWRNCFVPGLASPVPIWAVINSTAELPCSHNIGCVESLVNFRVYWQKNKTVLFELNEGKIELKHQNKAYVNRTTLHSNCSLLLFAIQVSDEGTYDCYLLKREGNEYKSPLHLSVALTVTAPFSQPIILKESSAKGTTVNLTCLSYGGYPKATIVWYNVTGNATLNSSFSSTSFIQDPETQTYNMSSHLVMEITAPFSVACSVQSTYLPERNSTIWIEILPPQTPDLKDIISIVVGIASSVMIIVATFMVVKNCSPCSKEKKLKNSYSPPEEQRTAVHHEETNLDTRL</sequence>